<accession>K0TIX4</accession>
<evidence type="ECO:0000313" key="1">
    <source>
        <dbReference type="EMBL" id="EJK70522.1"/>
    </source>
</evidence>
<dbReference type="EMBL" id="AGNL01008412">
    <property type="protein sequence ID" value="EJK70522.1"/>
    <property type="molecule type" value="Genomic_DNA"/>
</dbReference>
<name>K0TIX4_THAOC</name>
<comment type="caution">
    <text evidence="1">The sequence shown here is derived from an EMBL/GenBank/DDBJ whole genome shotgun (WGS) entry which is preliminary data.</text>
</comment>
<proteinExistence type="predicted"/>
<dbReference type="Proteomes" id="UP000266841">
    <property type="component" value="Unassembled WGS sequence"/>
</dbReference>
<protein>
    <submittedName>
        <fullName evidence="1">Uncharacterized protein</fullName>
    </submittedName>
</protein>
<evidence type="ECO:0000313" key="2">
    <source>
        <dbReference type="Proteomes" id="UP000266841"/>
    </source>
</evidence>
<organism evidence="1 2">
    <name type="scientific">Thalassiosira oceanica</name>
    <name type="common">Marine diatom</name>
    <dbReference type="NCBI Taxonomy" id="159749"/>
    <lineage>
        <taxon>Eukaryota</taxon>
        <taxon>Sar</taxon>
        <taxon>Stramenopiles</taxon>
        <taxon>Ochrophyta</taxon>
        <taxon>Bacillariophyta</taxon>
        <taxon>Coscinodiscophyceae</taxon>
        <taxon>Thalassiosirophycidae</taxon>
        <taxon>Thalassiosirales</taxon>
        <taxon>Thalassiosiraceae</taxon>
        <taxon>Thalassiosira</taxon>
    </lineage>
</organism>
<gene>
    <name evidence="1" type="ORF">THAOC_08107</name>
</gene>
<keyword evidence="2" id="KW-1185">Reference proteome</keyword>
<dbReference type="AlphaFoldDB" id="K0TIX4"/>
<reference evidence="1 2" key="1">
    <citation type="journal article" date="2012" name="Genome Biol.">
        <title>Genome and low-iron response of an oceanic diatom adapted to chronic iron limitation.</title>
        <authorList>
            <person name="Lommer M."/>
            <person name="Specht M."/>
            <person name="Roy A.S."/>
            <person name="Kraemer L."/>
            <person name="Andreson R."/>
            <person name="Gutowska M.A."/>
            <person name="Wolf J."/>
            <person name="Bergner S.V."/>
            <person name="Schilhabel M.B."/>
            <person name="Klostermeier U.C."/>
            <person name="Beiko R.G."/>
            <person name="Rosenstiel P."/>
            <person name="Hippler M."/>
            <person name="Laroche J."/>
        </authorList>
    </citation>
    <scope>NUCLEOTIDE SEQUENCE [LARGE SCALE GENOMIC DNA]</scope>
    <source>
        <strain evidence="1 2">CCMP1005</strain>
    </source>
</reference>
<sequence>MYGGTVLSSEGPFIDTIGPGADFRSKQCALENDCYTLFTNVGSRTSDLSGTLSVVLGSKEVIMEADTDNLTNKNSPYTATSMFGDSCLRNGDDLCSINSASMSLFRIEIALASSNDDVYLWELQNKTQTLLWGEASGKCAVNSLAQCLPREDCYEFNIISESKSLRIGGSFTIMFSHMNSGNFIQNHTGSVIDGLRLRLGTCYNEHRDAKMI</sequence>